<evidence type="ECO:0000256" key="1">
    <source>
        <dbReference type="SAM" id="SignalP"/>
    </source>
</evidence>
<dbReference type="Proteomes" id="UP000316770">
    <property type="component" value="Chromosome"/>
</dbReference>
<dbReference type="NCBIfam" id="TIGR03000">
    <property type="entry name" value="plancto_dom_1"/>
    <property type="match status" value="2"/>
</dbReference>
<dbReference type="EMBL" id="CP036318">
    <property type="protein sequence ID" value="QDV54142.1"/>
    <property type="molecule type" value="Genomic_DNA"/>
</dbReference>
<name>A0A518IM22_9BACT</name>
<evidence type="ECO:0000313" key="3">
    <source>
        <dbReference type="Proteomes" id="UP000316770"/>
    </source>
</evidence>
<evidence type="ECO:0000313" key="2">
    <source>
        <dbReference type="EMBL" id="QDV54142.1"/>
    </source>
</evidence>
<proteinExistence type="predicted"/>
<keyword evidence="1" id="KW-0732">Signal</keyword>
<accession>A0A518IM22</accession>
<organism evidence="2 3">
    <name type="scientific">Rosistilla oblonga</name>
    <dbReference type="NCBI Taxonomy" id="2527990"/>
    <lineage>
        <taxon>Bacteria</taxon>
        <taxon>Pseudomonadati</taxon>
        <taxon>Planctomycetota</taxon>
        <taxon>Planctomycetia</taxon>
        <taxon>Pirellulales</taxon>
        <taxon>Pirellulaceae</taxon>
        <taxon>Rosistilla</taxon>
    </lineage>
</organism>
<dbReference type="RefSeq" id="WP_232529916.1">
    <property type="nucleotide sequence ID" value="NZ_CP036318.1"/>
</dbReference>
<reference evidence="2 3" key="1">
    <citation type="submission" date="2019-02" db="EMBL/GenBank/DDBJ databases">
        <title>Deep-cultivation of Planctomycetes and their phenomic and genomic characterization uncovers novel biology.</title>
        <authorList>
            <person name="Wiegand S."/>
            <person name="Jogler M."/>
            <person name="Boedeker C."/>
            <person name="Pinto D."/>
            <person name="Vollmers J."/>
            <person name="Rivas-Marin E."/>
            <person name="Kohn T."/>
            <person name="Peeters S.H."/>
            <person name="Heuer A."/>
            <person name="Rast P."/>
            <person name="Oberbeckmann S."/>
            <person name="Bunk B."/>
            <person name="Jeske O."/>
            <person name="Meyerdierks A."/>
            <person name="Storesund J.E."/>
            <person name="Kallscheuer N."/>
            <person name="Luecker S."/>
            <person name="Lage O.M."/>
            <person name="Pohl T."/>
            <person name="Merkel B.J."/>
            <person name="Hornburger P."/>
            <person name="Mueller R.-W."/>
            <person name="Bruemmer F."/>
            <person name="Labrenz M."/>
            <person name="Spormann A.M."/>
            <person name="Op den Camp H."/>
            <person name="Overmann J."/>
            <person name="Amann R."/>
            <person name="Jetten M.S.M."/>
            <person name="Mascher T."/>
            <person name="Medema M.H."/>
            <person name="Devos D.P."/>
            <person name="Kaster A.-K."/>
            <person name="Ovreas L."/>
            <person name="Rohde M."/>
            <person name="Galperin M.Y."/>
            <person name="Jogler C."/>
        </authorList>
    </citation>
    <scope>NUCLEOTIDE SEQUENCE [LARGE SCALE GENOMIC DNA]</scope>
    <source>
        <strain evidence="2 3">Mal33</strain>
    </source>
</reference>
<keyword evidence="3" id="KW-1185">Reference proteome</keyword>
<dbReference type="AlphaFoldDB" id="A0A518IM22"/>
<protein>
    <recommendedName>
        <fullName evidence="4">TIGR03000 domain-containing protein</fullName>
    </recommendedName>
</protein>
<feature type="signal peptide" evidence="1">
    <location>
        <begin position="1"/>
        <end position="25"/>
    </location>
</feature>
<gene>
    <name evidence="2" type="ORF">Mal33_00880</name>
</gene>
<sequence precursor="true">MRRIHVIPVAIAAVAMTFTGEAAHAGWGSFGSYGSYGSHGSSGSYGSSGGYRSYGSSGASSGSYGSYSVSYSSYGSSGASYGSSGSSGDSSGHFGILKRIKARHQAWRAARASSGGSSGYASSGSSGYSVSSYASSGGSYGSYRAYSSYGSSGGSSGHQSSGGSSGSYSSSYYSTPVESYSTPMYESAPIYSEPAAEAAEGESIIETPVEGASYQTQSASSTSEALLTMEVPADADVYVNGTKTRSTGAHRQFVSRGLTPGYAYSYDVRIEHTVNGELVTESKVVRLHGGETRSLVYSAPAVEAPAYVAAPEAESDVVETVLTVNVPADAKVTLAGNATDADGTTRTFRTKQLQAGQVWSDYTVTVAIQRDGRTLTEEKTISLSAGSTPELTFDFADETVAMR</sequence>
<evidence type="ECO:0008006" key="4">
    <source>
        <dbReference type="Google" id="ProtNLM"/>
    </source>
</evidence>
<dbReference type="InterPro" id="IPR017460">
    <property type="entry name" value="CHP03000_planctomycetes"/>
</dbReference>
<feature type="chain" id="PRO_5021911767" description="TIGR03000 domain-containing protein" evidence="1">
    <location>
        <begin position="26"/>
        <end position="403"/>
    </location>
</feature>